<evidence type="ECO:0000313" key="1">
    <source>
        <dbReference type="EMBL" id="GGC60356.1"/>
    </source>
</evidence>
<sequence length="71" mass="8041">MVWLQLTNTSDESVTVNMDCVTHFQAAGLLTRLSFGFSDGTKAQQRQFHVKETPEQITDWLGASGIEVRRR</sequence>
<dbReference type="RefSeq" id="WP_188608893.1">
    <property type="nucleotide sequence ID" value="NZ_BMGG01000003.1"/>
</dbReference>
<keyword evidence="2" id="KW-1185">Reference proteome</keyword>
<name>A0A916U4U3_9HYPH</name>
<dbReference type="EMBL" id="BMGG01000003">
    <property type="protein sequence ID" value="GGC60356.1"/>
    <property type="molecule type" value="Genomic_DNA"/>
</dbReference>
<reference evidence="1" key="2">
    <citation type="submission" date="2020-09" db="EMBL/GenBank/DDBJ databases">
        <authorList>
            <person name="Sun Q."/>
            <person name="Zhou Y."/>
        </authorList>
    </citation>
    <scope>NUCLEOTIDE SEQUENCE</scope>
    <source>
        <strain evidence="1">CGMCC 1.12919</strain>
    </source>
</reference>
<comment type="caution">
    <text evidence="1">The sequence shown here is derived from an EMBL/GenBank/DDBJ whole genome shotgun (WGS) entry which is preliminary data.</text>
</comment>
<dbReference type="Proteomes" id="UP000637002">
    <property type="component" value="Unassembled WGS sequence"/>
</dbReference>
<proteinExistence type="predicted"/>
<reference evidence="1" key="1">
    <citation type="journal article" date="2014" name="Int. J. Syst. Evol. Microbiol.">
        <title>Complete genome sequence of Corynebacterium casei LMG S-19264T (=DSM 44701T), isolated from a smear-ripened cheese.</title>
        <authorList>
            <consortium name="US DOE Joint Genome Institute (JGI-PGF)"/>
            <person name="Walter F."/>
            <person name="Albersmeier A."/>
            <person name="Kalinowski J."/>
            <person name="Ruckert C."/>
        </authorList>
    </citation>
    <scope>NUCLEOTIDE SEQUENCE</scope>
    <source>
        <strain evidence="1">CGMCC 1.12919</strain>
    </source>
</reference>
<protein>
    <submittedName>
        <fullName evidence="1">Uncharacterized protein</fullName>
    </submittedName>
</protein>
<dbReference type="AlphaFoldDB" id="A0A916U4U3"/>
<organism evidence="1 2">
    <name type="scientific">Chelatococcus reniformis</name>
    <dbReference type="NCBI Taxonomy" id="1494448"/>
    <lineage>
        <taxon>Bacteria</taxon>
        <taxon>Pseudomonadati</taxon>
        <taxon>Pseudomonadota</taxon>
        <taxon>Alphaproteobacteria</taxon>
        <taxon>Hyphomicrobiales</taxon>
        <taxon>Chelatococcaceae</taxon>
        <taxon>Chelatococcus</taxon>
    </lineage>
</organism>
<accession>A0A916U4U3</accession>
<gene>
    <name evidence="1" type="ORF">GCM10010994_18730</name>
</gene>
<evidence type="ECO:0000313" key="2">
    <source>
        <dbReference type="Proteomes" id="UP000637002"/>
    </source>
</evidence>